<proteinExistence type="inferred from homology"/>
<dbReference type="EMBL" id="JAYKXP010000049">
    <property type="protein sequence ID" value="KAK7036770.1"/>
    <property type="molecule type" value="Genomic_DNA"/>
</dbReference>
<comment type="similarity">
    <text evidence="1">Belongs to the short-chain dehydrogenases/reductases (SDR) family.</text>
</comment>
<organism evidence="4 5">
    <name type="scientific">Paramarasmius palmivorus</name>
    <dbReference type="NCBI Taxonomy" id="297713"/>
    <lineage>
        <taxon>Eukaryota</taxon>
        <taxon>Fungi</taxon>
        <taxon>Dikarya</taxon>
        <taxon>Basidiomycota</taxon>
        <taxon>Agaricomycotina</taxon>
        <taxon>Agaricomycetes</taxon>
        <taxon>Agaricomycetidae</taxon>
        <taxon>Agaricales</taxon>
        <taxon>Marasmiineae</taxon>
        <taxon>Marasmiaceae</taxon>
        <taxon>Paramarasmius</taxon>
    </lineage>
</organism>
<dbReference type="Proteomes" id="UP001383192">
    <property type="component" value="Unassembled WGS sequence"/>
</dbReference>
<dbReference type="PANTHER" id="PTHR24320:SF236">
    <property type="entry name" value="SHORT-CHAIN DEHYDROGENASE-RELATED"/>
    <property type="match status" value="1"/>
</dbReference>
<dbReference type="PANTHER" id="PTHR24320">
    <property type="entry name" value="RETINOL DEHYDROGENASE"/>
    <property type="match status" value="1"/>
</dbReference>
<keyword evidence="2" id="KW-0521">NADP</keyword>
<dbReference type="InterPro" id="IPR036291">
    <property type="entry name" value="NAD(P)-bd_dom_sf"/>
</dbReference>
<evidence type="ECO:0000313" key="4">
    <source>
        <dbReference type="EMBL" id="KAK7036770.1"/>
    </source>
</evidence>
<evidence type="ECO:0000313" key="5">
    <source>
        <dbReference type="Proteomes" id="UP001383192"/>
    </source>
</evidence>
<evidence type="ECO:0000256" key="3">
    <source>
        <dbReference type="ARBA" id="ARBA00023002"/>
    </source>
</evidence>
<dbReference type="Gene3D" id="3.40.50.720">
    <property type="entry name" value="NAD(P)-binding Rossmann-like Domain"/>
    <property type="match status" value="1"/>
</dbReference>
<dbReference type="Pfam" id="PF00106">
    <property type="entry name" value="adh_short"/>
    <property type="match status" value="1"/>
</dbReference>
<evidence type="ECO:0000256" key="2">
    <source>
        <dbReference type="ARBA" id="ARBA00022857"/>
    </source>
</evidence>
<comment type="caution">
    <text evidence="4">The sequence shown here is derived from an EMBL/GenBank/DDBJ whole genome shotgun (WGS) entry which is preliminary data.</text>
</comment>
<sequence length="312" mass="34267">MGIIWSFITQCFPPEPLFGVEDIPDQTGKVVVITGGNTGVGFETAKALLPKNARVYIACRSKEKAENAIVRLREATGREAIFMQLDLASLSSIEDAAELFLSQEKELHILFNNAGVMEPDANLLTADGYDLTVGTNVLGHYYFTKLLLPALLAVSQNGPHKARVVTTASIASQVPSSANYEAFRDGPLRKRLGVQILYAQSKFLNVVFATELARRYGDKGIVSTSLNPGNIATDLQRTWTGAKRWLLSKLLYSAPMGALTGLYAATAKDADEFNGAYFGPWARRFPPNPSTQKPEEGERLWGWLEEQVKKHS</sequence>
<dbReference type="InterPro" id="IPR002347">
    <property type="entry name" value="SDR_fam"/>
</dbReference>
<dbReference type="GO" id="GO:0016630">
    <property type="term" value="F:protochlorophyllide reductase activity"/>
    <property type="evidence" value="ECO:0007669"/>
    <property type="project" value="UniProtKB-EC"/>
</dbReference>
<protein>
    <submittedName>
        <fullName evidence="4">Short-chain alcohol dehydrogenase</fullName>
        <ecNumber evidence="4">1.3.1.33</ecNumber>
    </submittedName>
</protein>
<gene>
    <name evidence="4" type="primary">RDH1_7</name>
    <name evidence="4" type="ORF">VNI00_011436</name>
</gene>
<dbReference type="EC" id="1.3.1.33" evidence="4"/>
<keyword evidence="3 4" id="KW-0560">Oxidoreductase</keyword>
<name>A0AAW0CEM7_9AGAR</name>
<reference evidence="4 5" key="1">
    <citation type="submission" date="2024-01" db="EMBL/GenBank/DDBJ databases">
        <title>A draft genome for a cacao thread blight-causing isolate of Paramarasmius palmivorus.</title>
        <authorList>
            <person name="Baruah I.K."/>
            <person name="Bukari Y."/>
            <person name="Amoako-Attah I."/>
            <person name="Meinhardt L.W."/>
            <person name="Bailey B.A."/>
            <person name="Cohen S.P."/>
        </authorList>
    </citation>
    <scope>NUCLEOTIDE SEQUENCE [LARGE SCALE GENOMIC DNA]</scope>
    <source>
        <strain evidence="4 5">GH-12</strain>
    </source>
</reference>
<accession>A0AAW0CEM7</accession>
<dbReference type="PRINTS" id="PR00081">
    <property type="entry name" value="GDHRDH"/>
</dbReference>
<keyword evidence="5" id="KW-1185">Reference proteome</keyword>
<dbReference type="AlphaFoldDB" id="A0AAW0CEM7"/>
<evidence type="ECO:0000256" key="1">
    <source>
        <dbReference type="ARBA" id="ARBA00006484"/>
    </source>
</evidence>
<dbReference type="SUPFAM" id="SSF51735">
    <property type="entry name" value="NAD(P)-binding Rossmann-fold domains"/>
    <property type="match status" value="1"/>
</dbReference>